<dbReference type="Pfam" id="PF09559">
    <property type="entry name" value="Cas6"/>
    <property type="match status" value="1"/>
</dbReference>
<dbReference type="OrthoDB" id="9779370at2"/>
<proteinExistence type="predicted"/>
<accession>A0A4R8M914</accession>
<gene>
    <name evidence="1" type="ORF">C8D99_105147</name>
</gene>
<comment type="caution">
    <text evidence="1">The sequence shown here is derived from an EMBL/GenBank/DDBJ whole genome shotgun (WGS) entry which is preliminary data.</text>
</comment>
<name>A0A4R8M914_9BACT</name>
<sequence length="213" mass="23149">MLDLVFALSGNKIPADHGYFLHSALSGIFPVLHNMKQRGNTGVHPIYGIPCGNRMLALGGKSRLILRIPADKVADYLELCGRQLEIGSEVISVETPSSRKLRPAAALKSRLVTIKGFTSPHEFLDAAHRQLQELNIRGKTHLIPRKDSLASEGRSDNRETSPFIKRTISIKGKSIVGFALVVTDLTADESLLLQISGLGGRRTMGCGIFVPAE</sequence>
<reference evidence="1 2" key="1">
    <citation type="submission" date="2019-03" db="EMBL/GenBank/DDBJ databases">
        <title>Genomic Encyclopedia of Type Strains, Phase IV (KMG-IV): sequencing the most valuable type-strain genomes for metagenomic binning, comparative biology and taxonomic classification.</title>
        <authorList>
            <person name="Goeker M."/>
        </authorList>
    </citation>
    <scope>NUCLEOTIDE SEQUENCE [LARGE SCALE GENOMIC DNA]</scope>
    <source>
        <strain evidence="1 2">DSM 25964</strain>
    </source>
</reference>
<keyword evidence="2" id="KW-1185">Reference proteome</keyword>
<evidence type="ECO:0000313" key="2">
    <source>
        <dbReference type="Proteomes" id="UP000295066"/>
    </source>
</evidence>
<dbReference type="EMBL" id="SORI01000005">
    <property type="protein sequence ID" value="TDY61734.1"/>
    <property type="molecule type" value="Genomic_DNA"/>
</dbReference>
<protein>
    <submittedName>
        <fullName evidence="1">CRISPR-associated protein Cas6</fullName>
    </submittedName>
</protein>
<dbReference type="AlphaFoldDB" id="A0A4R8M914"/>
<dbReference type="Proteomes" id="UP000295066">
    <property type="component" value="Unassembled WGS sequence"/>
</dbReference>
<organism evidence="1 2">
    <name type="scientific">Aminivibrio pyruvatiphilus</name>
    <dbReference type="NCBI Taxonomy" id="1005740"/>
    <lineage>
        <taxon>Bacteria</taxon>
        <taxon>Thermotogati</taxon>
        <taxon>Synergistota</taxon>
        <taxon>Synergistia</taxon>
        <taxon>Synergistales</taxon>
        <taxon>Aminobacteriaceae</taxon>
        <taxon>Aminivibrio</taxon>
    </lineage>
</organism>
<dbReference type="InterPro" id="IPR014174">
    <property type="entry name" value="CRISPR-assoc_prot_Cas6/Cmx6"/>
</dbReference>
<dbReference type="NCBIfam" id="TIGR02807">
    <property type="entry name" value="cas6_cmx6"/>
    <property type="match status" value="1"/>
</dbReference>
<evidence type="ECO:0000313" key="1">
    <source>
        <dbReference type="EMBL" id="TDY61734.1"/>
    </source>
</evidence>